<reference evidence="10 11" key="1">
    <citation type="submission" date="2016-11" db="EMBL/GenBank/DDBJ databases">
        <title>Interaction between Lactobacillus species and yeast in water kefir.</title>
        <authorList>
            <person name="Behr J."/>
            <person name="Xu D."/>
            <person name="Vogel R.F."/>
        </authorList>
    </citation>
    <scope>NUCLEOTIDE SEQUENCE [LARGE SCALE GENOMIC DNA]</scope>
    <source>
        <strain evidence="10 11">TMW 1.1827</strain>
    </source>
</reference>
<sequence length="154" mass="16777">MGGSNEMEFLLIQIVCCYLATLGFGIIVNIPHRALNACGWVGVFGWLTYLALKTLNSGTMLANVVAALVIGLGSMVMARKLKMPMILFNIPSMVPLVPGGQAYNAVRNFAFGNDLQAIYYLVQVTMIAGSIAMGFFIAELIAQTYFQTKRTIKK</sequence>
<dbReference type="Proteomes" id="UP000324497">
    <property type="component" value="Chromosome"/>
</dbReference>
<keyword evidence="4 8" id="KW-0812">Transmembrane</keyword>
<dbReference type="InterPro" id="IPR050539">
    <property type="entry name" value="ThrE_Dicarb/AminoAcid_Exp"/>
</dbReference>
<keyword evidence="2" id="KW-1003">Cell membrane</keyword>
<feature type="transmembrane region" description="Helical" evidence="8">
    <location>
        <begin position="59"/>
        <end position="78"/>
    </location>
</feature>
<evidence type="ECO:0000256" key="8">
    <source>
        <dbReference type="SAM" id="Phobius"/>
    </source>
</evidence>
<dbReference type="PANTHER" id="PTHR34390:SF1">
    <property type="entry name" value="SUCCINATE TRANSPORTER SUBUNIT YJJB-RELATED"/>
    <property type="match status" value="1"/>
</dbReference>
<keyword evidence="11" id="KW-1185">Reference proteome</keyword>
<dbReference type="EMBL" id="CP018180">
    <property type="protein sequence ID" value="AUJ31290.1"/>
    <property type="molecule type" value="Genomic_DNA"/>
</dbReference>
<evidence type="ECO:0000313" key="10">
    <source>
        <dbReference type="EMBL" id="AUJ31290.1"/>
    </source>
</evidence>
<evidence type="ECO:0000256" key="4">
    <source>
        <dbReference type="ARBA" id="ARBA00022692"/>
    </source>
</evidence>
<name>A0A3S6QTI8_9LACO</name>
<proteinExistence type="inferred from homology"/>
<dbReference type="Pfam" id="PF12821">
    <property type="entry name" value="ThrE_2"/>
    <property type="match status" value="1"/>
</dbReference>
<accession>A0A3S6QTI8</accession>
<evidence type="ECO:0000256" key="5">
    <source>
        <dbReference type="ARBA" id="ARBA00022989"/>
    </source>
</evidence>
<organism evidence="10 11">
    <name type="scientific">Liquorilactobacillus nagelii</name>
    <dbReference type="NCBI Taxonomy" id="82688"/>
    <lineage>
        <taxon>Bacteria</taxon>
        <taxon>Bacillati</taxon>
        <taxon>Bacillota</taxon>
        <taxon>Bacilli</taxon>
        <taxon>Lactobacillales</taxon>
        <taxon>Lactobacillaceae</taxon>
        <taxon>Liquorilactobacillus</taxon>
    </lineage>
</organism>
<comment type="similarity">
    <text evidence="7">Belongs to the ThrE exporter (TC 2.A.79) family.</text>
</comment>
<dbReference type="KEGG" id="lng:BSQ50_01110"/>
<dbReference type="AlphaFoldDB" id="A0A3S6QTI8"/>
<comment type="subcellular location">
    <subcellularLocation>
        <location evidence="1">Cell membrane</location>
        <topology evidence="1">Multi-pass membrane protein</topology>
    </subcellularLocation>
</comment>
<evidence type="ECO:0000256" key="6">
    <source>
        <dbReference type="ARBA" id="ARBA00023136"/>
    </source>
</evidence>
<evidence type="ECO:0000256" key="3">
    <source>
        <dbReference type="ARBA" id="ARBA00022519"/>
    </source>
</evidence>
<dbReference type="InterPro" id="IPR024528">
    <property type="entry name" value="ThrE_2"/>
</dbReference>
<feature type="transmembrane region" description="Helical" evidence="8">
    <location>
        <begin position="117"/>
        <end position="142"/>
    </location>
</feature>
<keyword evidence="6 8" id="KW-0472">Membrane</keyword>
<keyword evidence="5 8" id="KW-1133">Transmembrane helix</keyword>
<keyword evidence="3" id="KW-0997">Cell inner membrane</keyword>
<feature type="transmembrane region" description="Helical" evidence="8">
    <location>
        <begin position="9"/>
        <end position="28"/>
    </location>
</feature>
<feature type="domain" description="Threonine/Serine exporter ThrE" evidence="9">
    <location>
        <begin position="13"/>
        <end position="141"/>
    </location>
</feature>
<evidence type="ECO:0000313" key="11">
    <source>
        <dbReference type="Proteomes" id="UP000324497"/>
    </source>
</evidence>
<dbReference type="PANTHER" id="PTHR34390">
    <property type="entry name" value="UPF0442 PROTEIN YJJB-RELATED"/>
    <property type="match status" value="1"/>
</dbReference>
<evidence type="ECO:0000259" key="9">
    <source>
        <dbReference type="Pfam" id="PF12821"/>
    </source>
</evidence>
<evidence type="ECO:0000256" key="7">
    <source>
        <dbReference type="ARBA" id="ARBA00034125"/>
    </source>
</evidence>
<feature type="transmembrane region" description="Helical" evidence="8">
    <location>
        <begin position="34"/>
        <end position="52"/>
    </location>
</feature>
<dbReference type="GO" id="GO:0015744">
    <property type="term" value="P:succinate transport"/>
    <property type="evidence" value="ECO:0007669"/>
    <property type="project" value="TreeGrafter"/>
</dbReference>
<evidence type="ECO:0000256" key="2">
    <source>
        <dbReference type="ARBA" id="ARBA00022475"/>
    </source>
</evidence>
<protein>
    <recommendedName>
        <fullName evidence="9">Threonine/Serine exporter ThrE domain-containing protein</fullName>
    </recommendedName>
</protein>
<evidence type="ECO:0000256" key="1">
    <source>
        <dbReference type="ARBA" id="ARBA00004651"/>
    </source>
</evidence>
<gene>
    <name evidence="10" type="ORF">BSQ50_01110</name>
</gene>
<dbReference type="GO" id="GO:0005886">
    <property type="term" value="C:plasma membrane"/>
    <property type="evidence" value="ECO:0007669"/>
    <property type="project" value="UniProtKB-SubCell"/>
</dbReference>